<keyword evidence="9" id="KW-1267">Proteomics identification</keyword>
<evidence type="ECO:0000256" key="3">
    <source>
        <dbReference type="ARBA" id="ARBA00022679"/>
    </source>
</evidence>
<evidence type="ECO:0007829" key="9">
    <source>
        <dbReference type="PeptideAtlas" id="I2HA85"/>
    </source>
</evidence>
<dbReference type="OrthoDB" id="2019572at2759"/>
<protein>
    <submittedName>
        <fullName evidence="6">Nucleotid_trans domain-containing protein</fullName>
    </submittedName>
</protein>
<dbReference type="PANTHER" id="PTHR46671:SF5">
    <property type="entry name" value="NUCLEOTID_TRANS DOMAIN-CONTAINING PROTEIN"/>
    <property type="match status" value="1"/>
</dbReference>
<comment type="subcellular location">
    <subcellularLocation>
        <location evidence="1">Membrane</location>
        <topology evidence="1">Single-pass type II membrane protein</topology>
    </subcellularLocation>
</comment>
<dbReference type="GO" id="GO:0016020">
    <property type="term" value="C:membrane"/>
    <property type="evidence" value="ECO:0007669"/>
    <property type="project" value="UniProtKB-SubCell"/>
</dbReference>
<dbReference type="WormBase" id="R07B7.6b">
    <property type="protein sequence ID" value="CE47604"/>
    <property type="gene ID" value="WBGene00011090"/>
</dbReference>
<dbReference type="HOGENOM" id="CLU_032341_2_1_1"/>
<dbReference type="InterPro" id="IPR003406">
    <property type="entry name" value="Glyco_trans_14"/>
</dbReference>
<evidence type="ECO:0000313" key="8">
    <source>
        <dbReference type="WormBase" id="R07B7.6b"/>
    </source>
</evidence>
<dbReference type="AlphaFoldDB" id="I2HA85"/>
<dbReference type="Proteomes" id="UP000001940">
    <property type="component" value="Chromosome V"/>
</dbReference>
<keyword evidence="7" id="KW-1185">Reference proteome</keyword>
<evidence type="ECO:0000256" key="2">
    <source>
        <dbReference type="ARBA" id="ARBA00022676"/>
    </source>
</evidence>
<dbReference type="CTD" id="179658"/>
<accession>I2HA85</accession>
<evidence type="ECO:0000313" key="6">
    <source>
        <dbReference type="EMBL" id="CCH63792.1"/>
    </source>
</evidence>
<dbReference type="PANTHER" id="PTHR46671">
    <property type="entry name" value="PROTEIN CBG11221"/>
    <property type="match status" value="1"/>
</dbReference>
<keyword evidence="2" id="KW-0328">Glycosyltransferase</keyword>
<dbReference type="ExpressionAtlas" id="I2HA85">
    <property type="expression patterns" value="baseline and differential"/>
</dbReference>
<evidence type="ECO:0000256" key="1">
    <source>
        <dbReference type="ARBA" id="ARBA00004606"/>
    </source>
</evidence>
<organism evidence="6 7">
    <name type="scientific">Caenorhabditis elegans</name>
    <dbReference type="NCBI Taxonomy" id="6239"/>
    <lineage>
        <taxon>Eukaryota</taxon>
        <taxon>Metazoa</taxon>
        <taxon>Ecdysozoa</taxon>
        <taxon>Nematoda</taxon>
        <taxon>Chromadorea</taxon>
        <taxon>Rhabditida</taxon>
        <taxon>Rhabditina</taxon>
        <taxon>Rhabditomorpha</taxon>
        <taxon>Rhabditoidea</taxon>
        <taxon>Rhabditidae</taxon>
        <taxon>Peloderinae</taxon>
        <taxon>Caenorhabditis</taxon>
    </lineage>
</organism>
<keyword evidence="4" id="KW-0472">Membrane</keyword>
<evidence type="ECO:0000256" key="5">
    <source>
        <dbReference type="ARBA" id="ARBA00023180"/>
    </source>
</evidence>
<evidence type="ECO:0000313" key="7">
    <source>
        <dbReference type="Proteomes" id="UP000001940"/>
    </source>
</evidence>
<dbReference type="RefSeq" id="NP_001256400.1">
    <property type="nucleotide sequence ID" value="NM_001269471.1"/>
</dbReference>
<gene>
    <name evidence="6" type="ORF">CELE_R07B7.6</name>
    <name evidence="6 8" type="ORF">R07B7.6</name>
</gene>
<sequence length="400" mass="46620">MDNYFTADESQFLNCSEMIKNNKDVIELYVNNGRMKLDNERLFELPMDCPSIKNRIYGDMPSFRPLKRPIAFVRTIYKIYELQEALLSISYHPDNVFCFVMDSKSTDRLKESVRIMSSCFTNVVVLGKEYSLNSGGHGQDPAHFDCLKTILDRKWDHAIILQNFDLIIKTPYQLSDISESLNYTSIMGFDHGFSYRYNTKAKWTPAGMKLFKIETGVPNEILNRNLIVRKSLNEVIVSKVFVKSMFEKLNMDIIIKLFDDNDYYGVDEMLVQTLYENYLGLEGQMESNCTRNHNDILTRMTHWDFSGPNGFDKECHSKWKRHGICIMGVEYMNELIKSQQVIANKVMATFDFGTIACMREMIKRNTAGETPNTQWLTSFPQFREMQQKANGTYDRNKFDC</sequence>
<dbReference type="AGR" id="WB:WBGene00011090"/>
<dbReference type="EMBL" id="BX284605">
    <property type="protein sequence ID" value="CCH63792.1"/>
    <property type="molecule type" value="Genomic_DNA"/>
</dbReference>
<proteinExistence type="evidence at protein level"/>
<dbReference type="Pfam" id="PF02485">
    <property type="entry name" value="Branch"/>
    <property type="match status" value="1"/>
</dbReference>
<keyword evidence="5" id="KW-0325">Glycoprotein</keyword>
<dbReference type="Bgee" id="WBGene00011090">
    <property type="expression patterns" value="Expressed in larva and 3 other cell types or tissues"/>
</dbReference>
<keyword evidence="3" id="KW-0808">Transferase</keyword>
<name>I2HA85_CAEEL</name>
<dbReference type="GeneID" id="179658"/>
<dbReference type="SMR" id="I2HA85"/>
<dbReference type="PeptideAtlas" id="I2HA85"/>
<dbReference type="GO" id="GO:0016757">
    <property type="term" value="F:glycosyltransferase activity"/>
    <property type="evidence" value="ECO:0007669"/>
    <property type="project" value="UniProtKB-KW"/>
</dbReference>
<reference evidence="6 7" key="1">
    <citation type="journal article" date="1998" name="Science">
        <title>Genome sequence of the nematode C. elegans: a platform for investigating biology.</title>
        <authorList>
            <consortium name="The C. elegans sequencing consortium"/>
            <person name="Sulson J.E."/>
            <person name="Waterston R."/>
        </authorList>
    </citation>
    <scope>NUCLEOTIDE SEQUENCE [LARGE SCALE GENOMIC DNA]</scope>
    <source>
        <strain evidence="6 7">Bristol N2</strain>
    </source>
</reference>
<evidence type="ECO:0000256" key="4">
    <source>
        <dbReference type="ARBA" id="ARBA00023136"/>
    </source>
</evidence>